<evidence type="ECO:0000313" key="2">
    <source>
        <dbReference type="EMBL" id="KAK5700868.1"/>
    </source>
</evidence>
<gene>
    <name evidence="2" type="ORF">LTR97_005385</name>
</gene>
<dbReference type="Proteomes" id="UP001310594">
    <property type="component" value="Unassembled WGS sequence"/>
</dbReference>
<evidence type="ECO:0000256" key="1">
    <source>
        <dbReference type="SAM" id="MobiDB-lite"/>
    </source>
</evidence>
<comment type="caution">
    <text evidence="2">The sequence shown here is derived from an EMBL/GenBank/DDBJ whole genome shotgun (WGS) entry which is preliminary data.</text>
</comment>
<protein>
    <recommendedName>
        <fullName evidence="4">F-box domain-containing protein</fullName>
    </recommendedName>
</protein>
<evidence type="ECO:0008006" key="4">
    <source>
        <dbReference type="Google" id="ProtNLM"/>
    </source>
</evidence>
<reference evidence="2" key="1">
    <citation type="submission" date="2023-08" db="EMBL/GenBank/DDBJ databases">
        <title>Black Yeasts Isolated from many extreme environments.</title>
        <authorList>
            <person name="Coleine C."/>
            <person name="Stajich J.E."/>
            <person name="Selbmann L."/>
        </authorList>
    </citation>
    <scope>NUCLEOTIDE SEQUENCE</scope>
    <source>
        <strain evidence="2">CCFEE 5810</strain>
    </source>
</reference>
<name>A0AAN7W854_9PEZI</name>
<dbReference type="EMBL" id="JAVRQU010000007">
    <property type="protein sequence ID" value="KAK5700868.1"/>
    <property type="molecule type" value="Genomic_DNA"/>
</dbReference>
<sequence length="301" mass="34715">MRRQQVKHVPRLPSTKSPLLDIPAELRLIVYDHIFEQIVAPHEVSADVYRAAPDSWPPSANEWWSTYTNLARNSKQIHKEMTHRFENIFLPRLSLHYSNIPDLRRYRQAIQQAPPAFGDTAFTVHTTTTALVDSNVLIGHKHQVTELARLYSRLDLGVTELLHDFRKEHVERTEDSSDSDGESGSESESNSEVAKAFVVVDDWSKCERCEIDLHAVRRSAEDKLTHFYHLPTHGNMQVVVVDQPIKGKTDPSSQYLELRGRVGDLELDALDKICPEILREEERAIRGSRSKRLQRRNERKE</sequence>
<feature type="compositionally biased region" description="Acidic residues" evidence="1">
    <location>
        <begin position="176"/>
        <end position="185"/>
    </location>
</feature>
<proteinExistence type="predicted"/>
<evidence type="ECO:0000313" key="3">
    <source>
        <dbReference type="Proteomes" id="UP001310594"/>
    </source>
</evidence>
<dbReference type="AlphaFoldDB" id="A0AAN7W854"/>
<accession>A0AAN7W854</accession>
<organism evidence="2 3">
    <name type="scientific">Elasticomyces elasticus</name>
    <dbReference type="NCBI Taxonomy" id="574655"/>
    <lineage>
        <taxon>Eukaryota</taxon>
        <taxon>Fungi</taxon>
        <taxon>Dikarya</taxon>
        <taxon>Ascomycota</taxon>
        <taxon>Pezizomycotina</taxon>
        <taxon>Dothideomycetes</taxon>
        <taxon>Dothideomycetidae</taxon>
        <taxon>Mycosphaerellales</taxon>
        <taxon>Teratosphaeriaceae</taxon>
        <taxon>Elasticomyces</taxon>
    </lineage>
</organism>
<feature type="region of interest" description="Disordered" evidence="1">
    <location>
        <begin position="169"/>
        <end position="193"/>
    </location>
</feature>